<proteinExistence type="predicted"/>
<dbReference type="Proteomes" id="UP000234847">
    <property type="component" value="Unassembled WGS sequence"/>
</dbReference>
<gene>
    <name evidence="1" type="ORF">CYJ95_05240</name>
</gene>
<protein>
    <submittedName>
        <fullName evidence="1">Uncharacterized protein</fullName>
    </submittedName>
</protein>
<dbReference type="RefSeq" id="WP_145993060.1">
    <property type="nucleotide sequence ID" value="NZ_PKJT01000003.1"/>
</dbReference>
<sequence length="150" mass="16345">MTDDQMAQDLAGIRAALGDVDEWTGVEPGDLTNAFPVVMGCDFGMTRAAYERVGGFDVSLGTVYEDNDLGVRAQLAGLTVDSAPTVRIAYRGKWDVRLRARLARRSARSHALVAARYGLRSRSHLPSPWRELPRALGSATLMVLGRKTPD</sequence>
<dbReference type="Gene3D" id="3.90.550.10">
    <property type="entry name" value="Spore Coat Polysaccharide Biosynthesis Protein SpsA, Chain A"/>
    <property type="match status" value="1"/>
</dbReference>
<name>A0AAX0VL97_MICLU</name>
<comment type="caution">
    <text evidence="1">The sequence shown here is derived from an EMBL/GenBank/DDBJ whole genome shotgun (WGS) entry which is preliminary data.</text>
</comment>
<dbReference type="InterPro" id="IPR029044">
    <property type="entry name" value="Nucleotide-diphossugar_trans"/>
</dbReference>
<reference evidence="1 2" key="1">
    <citation type="submission" date="2017-12" db="EMBL/GenBank/DDBJ databases">
        <title>Phylogenetic diversity of female urinary microbiome.</title>
        <authorList>
            <person name="Thomas-White K."/>
            <person name="Wolfe A.J."/>
        </authorList>
    </citation>
    <scope>NUCLEOTIDE SEQUENCE [LARGE SCALE GENOMIC DNA]</scope>
    <source>
        <strain evidence="1 2">UMB0038</strain>
    </source>
</reference>
<accession>A0AAX0VL97</accession>
<dbReference type="AlphaFoldDB" id="A0AAX0VL97"/>
<dbReference type="EMBL" id="PKJT01000003">
    <property type="protein sequence ID" value="PKZ82596.1"/>
    <property type="molecule type" value="Genomic_DNA"/>
</dbReference>
<evidence type="ECO:0000313" key="1">
    <source>
        <dbReference type="EMBL" id="PKZ82596.1"/>
    </source>
</evidence>
<dbReference type="SUPFAM" id="SSF53448">
    <property type="entry name" value="Nucleotide-diphospho-sugar transferases"/>
    <property type="match status" value="1"/>
</dbReference>
<organism evidence="1 2">
    <name type="scientific">Micrococcus luteus</name>
    <name type="common">Micrococcus lysodeikticus</name>
    <dbReference type="NCBI Taxonomy" id="1270"/>
    <lineage>
        <taxon>Bacteria</taxon>
        <taxon>Bacillati</taxon>
        <taxon>Actinomycetota</taxon>
        <taxon>Actinomycetes</taxon>
        <taxon>Micrococcales</taxon>
        <taxon>Micrococcaceae</taxon>
        <taxon>Micrococcus</taxon>
    </lineage>
</organism>
<evidence type="ECO:0000313" key="2">
    <source>
        <dbReference type="Proteomes" id="UP000234847"/>
    </source>
</evidence>